<dbReference type="OrthoDB" id="3837830at2"/>
<accession>A0A0N7KXR9</accession>
<dbReference type="AlphaFoldDB" id="A0A0N7KXR9"/>
<dbReference type="GO" id="GO:0030246">
    <property type="term" value="F:carbohydrate binding"/>
    <property type="evidence" value="ECO:0007669"/>
    <property type="project" value="UniProtKB-ARBA"/>
</dbReference>
<dbReference type="InterPro" id="IPR028082">
    <property type="entry name" value="Peripla_BP_I"/>
</dbReference>
<dbReference type="SUPFAM" id="SSF53822">
    <property type="entry name" value="Periplasmic binding protein-like I"/>
    <property type="match status" value="1"/>
</dbReference>
<dbReference type="PROSITE" id="PS51318">
    <property type="entry name" value="TAT"/>
    <property type="match status" value="1"/>
</dbReference>
<organism evidence="6">
    <name type="scientific">Aureimonas frigidaquae</name>
    <dbReference type="NCBI Taxonomy" id="424757"/>
    <lineage>
        <taxon>Bacteria</taxon>
        <taxon>Pseudomonadati</taxon>
        <taxon>Pseudomonadota</taxon>
        <taxon>Alphaproteobacteria</taxon>
        <taxon>Hyphomicrobiales</taxon>
        <taxon>Aurantimonadaceae</taxon>
        <taxon>Aureimonas</taxon>
    </lineage>
</organism>
<keyword evidence="3 4" id="KW-0732">Signal</keyword>
<protein>
    <submittedName>
        <fullName evidence="6">RbsB protein</fullName>
    </submittedName>
</protein>
<feature type="domain" description="Periplasmic binding protein" evidence="5">
    <location>
        <begin position="35"/>
        <end position="293"/>
    </location>
</feature>
<dbReference type="EMBL" id="LC066375">
    <property type="protein sequence ID" value="BAT27689.1"/>
    <property type="molecule type" value="Genomic_DNA"/>
</dbReference>
<reference evidence="6" key="1">
    <citation type="journal article" date="2015" name="Proc. Natl. Acad. Sci. U.S.A.">
        <title>Bacterial clade with the ribosomal RNA operon on a small plasmid rather than the chromosome.</title>
        <authorList>
            <person name="Anda M."/>
            <person name="Ohtsubo Y."/>
            <person name="Okubo T."/>
            <person name="Sugawara M."/>
            <person name="Nagata Y."/>
            <person name="Tsuda M."/>
            <person name="Minamisawa K."/>
            <person name="Mitsui H."/>
        </authorList>
    </citation>
    <scope>NUCLEOTIDE SEQUENCE</scope>
    <source>
        <strain evidence="6">JCM 14755</strain>
    </source>
</reference>
<evidence type="ECO:0000256" key="2">
    <source>
        <dbReference type="ARBA" id="ARBA00007639"/>
    </source>
</evidence>
<dbReference type="InterPro" id="IPR025997">
    <property type="entry name" value="SBP_2_dom"/>
</dbReference>
<sequence>MPSEMTRRRVLRGATALCAVILAAGATQASATTRIGVSIPTLDNPFWVNAVNFAEHVATALDIELTVVGAENREDKQLTDVQSLVSSGAQALVVTPQSTASAPGLIRLAARANLPIVIVDRYPGFEPGNADAPYVAFIGPNDVTAGRDIAQHLIDDGAKKLVGLGGTPGSSVAEGREEGLRAAVDGASGVQLVQYVGAGESEDDGYGAMQNLLAANPKGSIDSVWCYNDALCLGAFRAVRQAGRENEIKLAGMDLVPQALDLIEQKTNYTFSTGGHWLQLGFGVMIAYDKVNGHDPIKPVVRLDLLGVDAGNFTKFKQQFIEGEPPYDVEQYTLTNNPSATSQQFPLETK</sequence>
<feature type="signal peptide" evidence="4">
    <location>
        <begin position="1"/>
        <end position="29"/>
    </location>
</feature>
<comment type="similarity">
    <text evidence="2">Belongs to the bacterial solute-binding protein 2 family.</text>
</comment>
<dbReference type="Gene3D" id="3.40.50.2300">
    <property type="match status" value="2"/>
</dbReference>
<evidence type="ECO:0000313" key="6">
    <source>
        <dbReference type="EMBL" id="BAT27689.1"/>
    </source>
</evidence>
<evidence type="ECO:0000259" key="5">
    <source>
        <dbReference type="Pfam" id="PF13407"/>
    </source>
</evidence>
<dbReference type="InterPro" id="IPR006311">
    <property type="entry name" value="TAT_signal"/>
</dbReference>
<name>A0A0N7KXR9_9HYPH</name>
<dbReference type="PANTHER" id="PTHR46847">
    <property type="entry name" value="D-ALLOSE-BINDING PERIPLASMIC PROTEIN-RELATED"/>
    <property type="match status" value="1"/>
</dbReference>
<evidence type="ECO:0000256" key="4">
    <source>
        <dbReference type="SAM" id="SignalP"/>
    </source>
</evidence>
<dbReference type="RefSeq" id="WP_083507670.1">
    <property type="nucleotide sequence ID" value="NZ_BBWR01000003.1"/>
</dbReference>
<feature type="chain" id="PRO_5006014965" evidence="4">
    <location>
        <begin position="30"/>
        <end position="350"/>
    </location>
</feature>
<comment type="subcellular location">
    <subcellularLocation>
        <location evidence="1">Cell envelope</location>
    </subcellularLocation>
</comment>
<evidence type="ECO:0000256" key="1">
    <source>
        <dbReference type="ARBA" id="ARBA00004196"/>
    </source>
</evidence>
<dbReference type="GO" id="GO:0030313">
    <property type="term" value="C:cell envelope"/>
    <property type="evidence" value="ECO:0007669"/>
    <property type="project" value="UniProtKB-SubCell"/>
</dbReference>
<dbReference type="PANTHER" id="PTHR46847:SF1">
    <property type="entry name" value="D-ALLOSE-BINDING PERIPLASMIC PROTEIN-RELATED"/>
    <property type="match status" value="1"/>
</dbReference>
<proteinExistence type="inferred from homology"/>
<evidence type="ECO:0000256" key="3">
    <source>
        <dbReference type="ARBA" id="ARBA00022729"/>
    </source>
</evidence>
<dbReference type="CDD" id="cd06324">
    <property type="entry name" value="PBP1_ABC_sugar_binding-like"/>
    <property type="match status" value="1"/>
</dbReference>
<dbReference type="Pfam" id="PF13407">
    <property type="entry name" value="Peripla_BP_4"/>
    <property type="match status" value="1"/>
</dbReference>